<dbReference type="SUPFAM" id="SSF50630">
    <property type="entry name" value="Acid proteases"/>
    <property type="match status" value="1"/>
</dbReference>
<evidence type="ECO:0000256" key="4">
    <source>
        <dbReference type="PIRSR" id="PIRSR601461-2"/>
    </source>
</evidence>
<dbReference type="CDD" id="cd05471">
    <property type="entry name" value="pepsin_like"/>
    <property type="match status" value="1"/>
</dbReference>
<dbReference type="InterPro" id="IPR033121">
    <property type="entry name" value="PEPTIDASE_A1"/>
</dbReference>
<name>A0AAD5XTM0_9FUNG</name>
<dbReference type="PANTHER" id="PTHR47966:SF51">
    <property type="entry name" value="BETA-SITE APP-CLEAVING ENZYME, ISOFORM A-RELATED"/>
    <property type="match status" value="1"/>
</dbReference>
<keyword evidence="2 5" id="KW-0064">Aspartyl protease</keyword>
<dbReference type="PROSITE" id="PS00141">
    <property type="entry name" value="ASP_PROTEASE"/>
    <property type="match status" value="1"/>
</dbReference>
<comment type="caution">
    <text evidence="9">The sequence shown here is derived from an EMBL/GenBank/DDBJ whole genome shotgun (WGS) entry which is preliminary data.</text>
</comment>
<feature type="domain" description="Peptidase A1" evidence="8">
    <location>
        <begin position="163"/>
        <end position="498"/>
    </location>
</feature>
<dbReference type="PROSITE" id="PS51767">
    <property type="entry name" value="PEPTIDASE_A1"/>
    <property type="match status" value="1"/>
</dbReference>
<keyword evidence="7" id="KW-0732">Signal</keyword>
<gene>
    <name evidence="9" type="ORF">HDU87_004021</name>
</gene>
<dbReference type="Proteomes" id="UP001212152">
    <property type="component" value="Unassembled WGS sequence"/>
</dbReference>
<dbReference type="AlphaFoldDB" id="A0AAD5XTM0"/>
<dbReference type="GO" id="GO:0006508">
    <property type="term" value="P:proteolysis"/>
    <property type="evidence" value="ECO:0007669"/>
    <property type="project" value="UniProtKB-KW"/>
</dbReference>
<feature type="signal peptide" evidence="7">
    <location>
        <begin position="1"/>
        <end position="21"/>
    </location>
</feature>
<dbReference type="PANTHER" id="PTHR47966">
    <property type="entry name" value="BETA-SITE APP-CLEAVING ENZYME, ISOFORM A-RELATED"/>
    <property type="match status" value="1"/>
</dbReference>
<evidence type="ECO:0000256" key="1">
    <source>
        <dbReference type="ARBA" id="ARBA00007447"/>
    </source>
</evidence>
<dbReference type="GO" id="GO:0004190">
    <property type="term" value="F:aspartic-type endopeptidase activity"/>
    <property type="evidence" value="ECO:0007669"/>
    <property type="project" value="UniProtKB-KW"/>
</dbReference>
<evidence type="ECO:0000256" key="6">
    <source>
        <dbReference type="SAM" id="MobiDB-lite"/>
    </source>
</evidence>
<keyword evidence="10" id="KW-1185">Reference proteome</keyword>
<sequence length="502" mass="54117">MRATLGALALIGLAAVSGTHAEDATEPRGPTIIPMLRSGEGRLAQRRDLLRRSDEGLAVLKEGVTEEQIKAVMTSHFHAPQRNVTGSIKDAIKDGIEDLLDKIRPGGDGDEEEESEEEEPPADGQRRRLRRAFGASKHGKQRRQLAQISSTVAPANNNYDCLYFTNIQLGTPGVSYTVIIDTGSSDLWVPSPWCTSCGNRKRYNPAGSTTSQSLGMAVTSYYGLGSAWGNIFTDNARFGNLAVTGQVFIAANGNSNVQPDYVDGLMGMGFSGMSWANSVVPWAYVGKSSLVENLYKQGKISQPTFGVWLDRYVSWSAEPSTVIGGELAIGGPAGNTARYTGAVTWLNVPNYTGWWSVAWTGISGPDGINLKPARDIRGLVDTGTALIVMDYAVAAKLNTFIGGYSTGIRGLWAINCNTIAASPIQFTISLQGYNFVLTGKDLPSRVWPTNGSVCYSPFQSSASSDVLGQWLIGDVFLRKYYQIYDYNYAAGHPRVGLAVALH</sequence>
<evidence type="ECO:0000256" key="2">
    <source>
        <dbReference type="ARBA" id="ARBA00022750"/>
    </source>
</evidence>
<feature type="region of interest" description="Disordered" evidence="6">
    <location>
        <begin position="100"/>
        <end position="127"/>
    </location>
</feature>
<evidence type="ECO:0000259" key="8">
    <source>
        <dbReference type="PROSITE" id="PS51767"/>
    </source>
</evidence>
<accession>A0AAD5XTM0</accession>
<dbReference type="Gene3D" id="2.40.70.10">
    <property type="entry name" value="Acid Proteases"/>
    <property type="match status" value="2"/>
</dbReference>
<feature type="active site" evidence="3">
    <location>
        <position position="181"/>
    </location>
</feature>
<reference evidence="9" key="1">
    <citation type="submission" date="2020-05" db="EMBL/GenBank/DDBJ databases">
        <title>Phylogenomic resolution of chytrid fungi.</title>
        <authorList>
            <person name="Stajich J.E."/>
            <person name="Amses K."/>
            <person name="Simmons R."/>
            <person name="Seto K."/>
            <person name="Myers J."/>
            <person name="Bonds A."/>
            <person name="Quandt C.A."/>
            <person name="Barry K."/>
            <person name="Liu P."/>
            <person name="Grigoriev I."/>
            <person name="Longcore J.E."/>
            <person name="James T.Y."/>
        </authorList>
    </citation>
    <scope>NUCLEOTIDE SEQUENCE</scope>
    <source>
        <strain evidence="9">JEL0379</strain>
    </source>
</reference>
<feature type="active site" evidence="3">
    <location>
        <position position="381"/>
    </location>
</feature>
<evidence type="ECO:0000256" key="3">
    <source>
        <dbReference type="PIRSR" id="PIRSR601461-1"/>
    </source>
</evidence>
<keyword evidence="5" id="KW-0645">Protease</keyword>
<evidence type="ECO:0000256" key="5">
    <source>
        <dbReference type="RuleBase" id="RU000454"/>
    </source>
</evidence>
<evidence type="ECO:0000256" key="7">
    <source>
        <dbReference type="SAM" id="SignalP"/>
    </source>
</evidence>
<dbReference type="InterPro" id="IPR001461">
    <property type="entry name" value="Aspartic_peptidase_A1"/>
</dbReference>
<proteinExistence type="inferred from homology"/>
<dbReference type="InterPro" id="IPR021109">
    <property type="entry name" value="Peptidase_aspartic_dom_sf"/>
</dbReference>
<feature type="compositionally biased region" description="Acidic residues" evidence="6">
    <location>
        <begin position="108"/>
        <end position="121"/>
    </location>
</feature>
<organism evidence="9 10">
    <name type="scientific">Geranomyces variabilis</name>
    <dbReference type="NCBI Taxonomy" id="109894"/>
    <lineage>
        <taxon>Eukaryota</taxon>
        <taxon>Fungi</taxon>
        <taxon>Fungi incertae sedis</taxon>
        <taxon>Chytridiomycota</taxon>
        <taxon>Chytridiomycota incertae sedis</taxon>
        <taxon>Chytridiomycetes</taxon>
        <taxon>Spizellomycetales</taxon>
        <taxon>Powellomycetaceae</taxon>
        <taxon>Geranomyces</taxon>
    </lineage>
</organism>
<dbReference type="InterPro" id="IPR034164">
    <property type="entry name" value="Pepsin-like_dom"/>
</dbReference>
<dbReference type="Pfam" id="PF00026">
    <property type="entry name" value="Asp"/>
    <property type="match status" value="1"/>
</dbReference>
<feature type="disulfide bond" evidence="4">
    <location>
        <begin position="416"/>
        <end position="454"/>
    </location>
</feature>
<keyword evidence="4" id="KW-1015">Disulfide bond</keyword>
<evidence type="ECO:0000313" key="10">
    <source>
        <dbReference type="Proteomes" id="UP001212152"/>
    </source>
</evidence>
<dbReference type="InterPro" id="IPR001969">
    <property type="entry name" value="Aspartic_peptidase_AS"/>
</dbReference>
<dbReference type="EMBL" id="JADGJQ010000003">
    <property type="protein sequence ID" value="KAJ3184618.1"/>
    <property type="molecule type" value="Genomic_DNA"/>
</dbReference>
<protein>
    <recommendedName>
        <fullName evidence="8">Peptidase A1 domain-containing protein</fullName>
    </recommendedName>
</protein>
<comment type="similarity">
    <text evidence="1 5">Belongs to the peptidase A1 family.</text>
</comment>
<keyword evidence="5" id="KW-0378">Hydrolase</keyword>
<feature type="chain" id="PRO_5042170205" description="Peptidase A1 domain-containing protein" evidence="7">
    <location>
        <begin position="22"/>
        <end position="502"/>
    </location>
</feature>
<evidence type="ECO:0000313" key="9">
    <source>
        <dbReference type="EMBL" id="KAJ3184618.1"/>
    </source>
</evidence>
<dbReference type="PRINTS" id="PR00792">
    <property type="entry name" value="PEPSIN"/>
</dbReference>